<proteinExistence type="predicted"/>
<keyword evidence="2" id="KW-0547">Nucleotide-binding</keyword>
<dbReference type="SMART" id="SM00382">
    <property type="entry name" value="AAA"/>
    <property type="match status" value="1"/>
</dbReference>
<evidence type="ECO:0000256" key="4">
    <source>
        <dbReference type="SAM" id="MobiDB-lite"/>
    </source>
</evidence>
<feature type="domain" description="ABC transporter" evidence="5">
    <location>
        <begin position="20"/>
        <end position="258"/>
    </location>
</feature>
<dbReference type="PROSITE" id="PS00211">
    <property type="entry name" value="ABC_TRANSPORTER_1"/>
    <property type="match status" value="1"/>
</dbReference>
<comment type="caution">
    <text evidence="6">The sequence shown here is derived from an EMBL/GenBank/DDBJ whole genome shotgun (WGS) entry which is preliminary data.</text>
</comment>
<evidence type="ECO:0000256" key="3">
    <source>
        <dbReference type="ARBA" id="ARBA00022840"/>
    </source>
</evidence>
<accession>A0ABQ3PYI5</accession>
<dbReference type="CDD" id="cd03225">
    <property type="entry name" value="ABC_cobalt_CbiO_domain1"/>
    <property type="match status" value="1"/>
</dbReference>
<dbReference type="InterPro" id="IPR027417">
    <property type="entry name" value="P-loop_NTPase"/>
</dbReference>
<dbReference type="RefSeq" id="WP_190078193.1">
    <property type="nucleotide sequence ID" value="NZ_BMTC01000030.1"/>
</dbReference>
<gene>
    <name evidence="6" type="ORF">Sdagh_18200</name>
</gene>
<dbReference type="PROSITE" id="PS50893">
    <property type="entry name" value="ABC_TRANSPORTER_2"/>
    <property type="match status" value="1"/>
</dbReference>
<evidence type="ECO:0000259" key="5">
    <source>
        <dbReference type="PROSITE" id="PS50893"/>
    </source>
</evidence>
<protein>
    <submittedName>
        <fullName evidence="6">ABC transporter ATP-binding protein</fullName>
    </submittedName>
</protein>
<dbReference type="InterPro" id="IPR017871">
    <property type="entry name" value="ABC_transporter-like_CS"/>
</dbReference>
<keyword evidence="7" id="KW-1185">Reference proteome</keyword>
<dbReference type="PANTHER" id="PTHR42794">
    <property type="entry name" value="HEMIN IMPORT ATP-BINDING PROTEIN HMUV"/>
    <property type="match status" value="1"/>
</dbReference>
<keyword evidence="1" id="KW-0813">Transport</keyword>
<keyword evidence="3 6" id="KW-0067">ATP-binding</keyword>
<dbReference type="InterPro" id="IPR003593">
    <property type="entry name" value="AAA+_ATPase"/>
</dbReference>
<dbReference type="PANTHER" id="PTHR42794:SF2">
    <property type="entry name" value="ABC TRANSPORTER ATP-BINDING PROTEIN"/>
    <property type="match status" value="1"/>
</dbReference>
<organism evidence="6 7">
    <name type="scientific">Streptomyces daghestanicus</name>
    <dbReference type="NCBI Taxonomy" id="66885"/>
    <lineage>
        <taxon>Bacteria</taxon>
        <taxon>Bacillati</taxon>
        <taxon>Actinomycetota</taxon>
        <taxon>Actinomycetes</taxon>
        <taxon>Kitasatosporales</taxon>
        <taxon>Streptomycetaceae</taxon>
        <taxon>Streptomyces</taxon>
    </lineage>
</organism>
<dbReference type="Proteomes" id="UP001052655">
    <property type="component" value="Unassembled WGS sequence"/>
</dbReference>
<feature type="region of interest" description="Disordered" evidence="4">
    <location>
        <begin position="273"/>
        <end position="293"/>
    </location>
</feature>
<dbReference type="InterPro" id="IPR015856">
    <property type="entry name" value="ABC_transpr_CbiO/EcfA_su"/>
</dbReference>
<evidence type="ECO:0000256" key="2">
    <source>
        <dbReference type="ARBA" id="ARBA00022741"/>
    </source>
</evidence>
<dbReference type="Pfam" id="PF00005">
    <property type="entry name" value="ABC_tran"/>
    <property type="match status" value="1"/>
</dbReference>
<dbReference type="Gene3D" id="3.40.50.300">
    <property type="entry name" value="P-loop containing nucleotide triphosphate hydrolases"/>
    <property type="match status" value="1"/>
</dbReference>
<dbReference type="EMBL" id="BNDX01000007">
    <property type="protein sequence ID" value="GHI30090.1"/>
    <property type="molecule type" value="Genomic_DNA"/>
</dbReference>
<reference evidence="6" key="1">
    <citation type="submission" date="2024-05" db="EMBL/GenBank/DDBJ databases">
        <title>Whole genome shotgun sequence of Streptomyces daghestanicus NBRC 12762.</title>
        <authorList>
            <person name="Komaki H."/>
            <person name="Tamura T."/>
        </authorList>
    </citation>
    <scope>NUCLEOTIDE SEQUENCE</scope>
    <source>
        <strain evidence="6">NBRC 12762</strain>
    </source>
</reference>
<sequence length="293" mass="31723">MAGEFAEHTGNGQERAVVLLRDVSVRRFTTDQVILDAVDWSVRPGEHWALLGANGAGKTTLLRLLGALMHPTTGTVDVLSARLGRVDVRELRARIGHVSSAQRVPENLGAHTVVLTGHTGTVQPLWRAYDDEVRQRAHELLAELGIKELADRPYGVCSGGQRARVLIARALMADPALLLLDEPFNALDLPSREDLVEALHQLAEGRPRLATVTVTHHLEELSPVVGHALLLREGRVLASGPVSEVLTDDGLTACFGRPIRVARREGRWAAWSGRSGTTATAAHSPARTPFRPA</sequence>
<evidence type="ECO:0000313" key="6">
    <source>
        <dbReference type="EMBL" id="GHI30090.1"/>
    </source>
</evidence>
<evidence type="ECO:0000256" key="1">
    <source>
        <dbReference type="ARBA" id="ARBA00022448"/>
    </source>
</evidence>
<dbReference type="SUPFAM" id="SSF52540">
    <property type="entry name" value="P-loop containing nucleoside triphosphate hydrolases"/>
    <property type="match status" value="1"/>
</dbReference>
<dbReference type="GO" id="GO:0005524">
    <property type="term" value="F:ATP binding"/>
    <property type="evidence" value="ECO:0007669"/>
    <property type="project" value="UniProtKB-KW"/>
</dbReference>
<evidence type="ECO:0000313" key="7">
    <source>
        <dbReference type="Proteomes" id="UP001052655"/>
    </source>
</evidence>
<dbReference type="InterPro" id="IPR003439">
    <property type="entry name" value="ABC_transporter-like_ATP-bd"/>
</dbReference>
<name>A0ABQ3PYI5_9ACTN</name>